<feature type="domain" description="Transglutaminase-like" evidence="4">
    <location>
        <begin position="699"/>
        <end position="755"/>
    </location>
</feature>
<dbReference type="SUPFAM" id="SSF52058">
    <property type="entry name" value="L domain-like"/>
    <property type="match status" value="1"/>
</dbReference>
<reference evidence="5" key="2">
    <citation type="submission" date="2011-01" db="EMBL/GenBank/DDBJ databases">
        <title>The Non-contiguous Finished genome of Clostridium papyrosolvens.</title>
        <authorList>
            <person name="Lucas S."/>
            <person name="Copeland A."/>
            <person name="Lapidus A."/>
            <person name="Cheng J.-F."/>
            <person name="Goodwin L."/>
            <person name="Pitluck S."/>
            <person name="Misra M."/>
            <person name="Chertkov O."/>
            <person name="Detter J.C."/>
            <person name="Han C."/>
            <person name="Tapia R."/>
            <person name="Land M."/>
            <person name="Hauser L."/>
            <person name="Kyrpides N."/>
            <person name="Ivanova N."/>
            <person name="Pagani I."/>
            <person name="Mouttaki H."/>
            <person name="He Z."/>
            <person name="Zhou J."/>
            <person name="Hemme C.L."/>
            <person name="Woyke T."/>
        </authorList>
    </citation>
    <scope>NUCLEOTIDE SEQUENCE [LARGE SCALE GENOMIC DNA]</scope>
    <source>
        <strain evidence="5">DSM 2782</strain>
    </source>
</reference>
<sequence length="794" mass="87721">MKSYSKFRVFLTMVLALLITMSSLYNPLIANANGNEVLRVENPNDTISINEGDSYSLPQTIPATLADGSRADVAVTWQSVKINTHNEGIYQLVGSVAGYAEKIYWNLIVNPVAYTVLKQAYVLPQTLHVFLADGTGYEVAVAWNPEIANTTKPGTYKYIGTVEGRPMQVALTLNVAGEIASLKYYAWGENAFQGTDYSLPETVEVNIVGGGTARVPVIWTPSVIDLNTLGRFRFVGRVEGYSREMTLTVDVNPSIVSFVGMPVTVPQYGSVELPDTVAAQLSDGTYRMPYGNVTWNKETLNLNKAGEYKVEGTVEGFSQKAYVTVKVVPQYTIEDIRTTVKQGEPYTLPAMVKAKRYDGTEVELPVEWNTASVDTTIGGTQFFEGTVVGYDGKVKLTLIVQTDDIIYIADSSLENVIRDAISKPTGDILKSDMLKIDSLDAKYLDIVSLEGIQYAKNLNMLYLTDNQLEDISQLSELTNLKYLFLNYNKIKSLTPLEKLSKLYILSLGSNQITDLSPLKNLTNLNNLDVDRNPIKDISCIKDFKTNLSSLVLYSCKIEDISSLSVLKNLSTLRLGYNNIRDITSLSSLANLEDVDLSDNAVEDFAPLSCLTKLTELDLSGNSIKDYSSYTGFNANIKIDFWGFTQTKAEVAAFLNTADAIIASVTTPAMTPVEKEKALHDYICNNTNYTLGVYTGAYGVLIDKKGACDAIADTMNILLNRAGIECIKVAHGWAGGAHAWNIVKLEGKYYHLDCTWDTIYTKQNAALSYKYFNVNDAFLKSEGRTWDTTKYPKCE</sequence>
<dbReference type="SMART" id="SM00365">
    <property type="entry name" value="LRR_SD22"/>
    <property type="match status" value="7"/>
</dbReference>
<dbReference type="InterPro" id="IPR003591">
    <property type="entry name" value="Leu-rich_rpt_typical-subtyp"/>
</dbReference>
<name>F1TI48_9FIRM</name>
<dbReference type="Gene3D" id="3.80.10.10">
    <property type="entry name" value="Ribonuclease Inhibitor"/>
    <property type="match status" value="2"/>
</dbReference>
<proteinExistence type="predicted"/>
<keyword evidence="3" id="KW-0732">Signal</keyword>
<keyword evidence="2" id="KW-0677">Repeat</keyword>
<dbReference type="Pfam" id="PF12799">
    <property type="entry name" value="LRR_4"/>
    <property type="match status" value="3"/>
</dbReference>
<dbReference type="Gene3D" id="2.30.30.100">
    <property type="match status" value="1"/>
</dbReference>
<reference evidence="5" key="1">
    <citation type="submission" date="2009-07" db="EMBL/GenBank/DDBJ databases">
        <authorList>
            <consortium name="US DOE Joint Genome Institute (JGI-PGF)"/>
            <person name="Lucas S."/>
            <person name="Copeland A."/>
            <person name="Lapidus A."/>
            <person name="Glavina del Rio T."/>
            <person name="Tice H."/>
            <person name="Bruce D."/>
            <person name="Goodwin L."/>
            <person name="Pitluck S."/>
            <person name="Larimer F."/>
            <person name="Land M.L."/>
            <person name="Mouttaki H."/>
            <person name="He Z."/>
            <person name="Zhou J."/>
            <person name="Hemme C.L."/>
        </authorList>
    </citation>
    <scope>NUCLEOTIDE SEQUENCE [LARGE SCALE GENOMIC DNA]</scope>
    <source>
        <strain evidence="5">DSM 2782</strain>
    </source>
</reference>
<dbReference type="InterPro" id="IPR025875">
    <property type="entry name" value="Leu-rich_rpt_4"/>
</dbReference>
<dbReference type="PANTHER" id="PTHR46652:SF3">
    <property type="entry name" value="LEUCINE-RICH REPEAT-CONTAINING PROTEIN 9"/>
    <property type="match status" value="1"/>
</dbReference>
<feature type="signal peptide" evidence="3">
    <location>
        <begin position="1"/>
        <end position="32"/>
    </location>
</feature>
<evidence type="ECO:0000259" key="4">
    <source>
        <dbReference type="SMART" id="SM00460"/>
    </source>
</evidence>
<evidence type="ECO:0000313" key="6">
    <source>
        <dbReference type="Proteomes" id="UP000003860"/>
    </source>
</evidence>
<dbReference type="SMART" id="SM00369">
    <property type="entry name" value="LRR_TYP"/>
    <property type="match status" value="4"/>
</dbReference>
<keyword evidence="1" id="KW-0433">Leucine-rich repeat</keyword>
<dbReference type="RefSeq" id="WP_004622270.1">
    <property type="nucleotide sequence ID" value="NZ_ACXX02000018.1"/>
</dbReference>
<dbReference type="InterPro" id="IPR038765">
    <property type="entry name" value="Papain-like_cys_pep_sf"/>
</dbReference>
<keyword evidence="6" id="KW-1185">Reference proteome</keyword>
<dbReference type="InterPro" id="IPR001611">
    <property type="entry name" value="Leu-rich_rpt"/>
</dbReference>
<dbReference type="eggNOG" id="COG2720">
    <property type="taxonomic scope" value="Bacteria"/>
</dbReference>
<dbReference type="PANTHER" id="PTHR46652">
    <property type="entry name" value="LEUCINE-RICH REPEAT AND IQ DOMAIN-CONTAINING PROTEIN 1-RELATED"/>
    <property type="match status" value="1"/>
</dbReference>
<evidence type="ECO:0000256" key="2">
    <source>
        <dbReference type="ARBA" id="ARBA00022737"/>
    </source>
</evidence>
<dbReference type="InterPro" id="IPR011081">
    <property type="entry name" value="Big_4"/>
</dbReference>
<dbReference type="eggNOG" id="COG4886">
    <property type="taxonomic scope" value="Bacteria"/>
</dbReference>
<dbReference type="SUPFAM" id="SSF54001">
    <property type="entry name" value="Cysteine proteinases"/>
    <property type="match status" value="1"/>
</dbReference>
<dbReference type="OrthoDB" id="9788327at2"/>
<dbReference type="Pfam" id="PF01841">
    <property type="entry name" value="Transglut_core"/>
    <property type="match status" value="1"/>
</dbReference>
<feature type="chain" id="PRO_5003271312" evidence="3">
    <location>
        <begin position="33"/>
        <end position="794"/>
    </location>
</feature>
<evidence type="ECO:0000256" key="1">
    <source>
        <dbReference type="ARBA" id="ARBA00022614"/>
    </source>
</evidence>
<gene>
    <name evidence="5" type="ORF">Cpap_0588</name>
</gene>
<dbReference type="EMBL" id="ACXX02000018">
    <property type="protein sequence ID" value="EGD45983.1"/>
    <property type="molecule type" value="Genomic_DNA"/>
</dbReference>
<protein>
    <submittedName>
        <fullName evidence="5">Ig domain protein</fullName>
    </submittedName>
</protein>
<evidence type="ECO:0000313" key="5">
    <source>
        <dbReference type="EMBL" id="EGD45983.1"/>
    </source>
</evidence>
<dbReference type="eggNOG" id="COG5279">
    <property type="taxonomic scope" value="Bacteria"/>
</dbReference>
<dbReference type="Gene3D" id="3.10.620.30">
    <property type="match status" value="1"/>
</dbReference>
<accession>F1TI48</accession>
<organism evidence="5 6">
    <name type="scientific">Ruminiclostridium papyrosolvens DSM 2782</name>
    <dbReference type="NCBI Taxonomy" id="588581"/>
    <lineage>
        <taxon>Bacteria</taxon>
        <taxon>Bacillati</taxon>
        <taxon>Bacillota</taxon>
        <taxon>Clostridia</taxon>
        <taxon>Eubacteriales</taxon>
        <taxon>Oscillospiraceae</taxon>
        <taxon>Ruminiclostridium</taxon>
    </lineage>
</organism>
<dbReference type="InterPro" id="IPR032675">
    <property type="entry name" value="LRR_dom_sf"/>
</dbReference>
<evidence type="ECO:0000256" key="3">
    <source>
        <dbReference type="SAM" id="SignalP"/>
    </source>
</evidence>
<dbReference type="InterPro" id="IPR050836">
    <property type="entry name" value="SDS22/Internalin_LRR"/>
</dbReference>
<dbReference type="Pfam" id="PF07532">
    <property type="entry name" value="Big_4"/>
    <property type="match status" value="5"/>
</dbReference>
<dbReference type="PROSITE" id="PS51450">
    <property type="entry name" value="LRR"/>
    <property type="match status" value="8"/>
</dbReference>
<dbReference type="Proteomes" id="UP000003860">
    <property type="component" value="Unassembled WGS sequence"/>
</dbReference>
<dbReference type="SMART" id="SM00460">
    <property type="entry name" value="TGc"/>
    <property type="match status" value="1"/>
</dbReference>
<dbReference type="AlphaFoldDB" id="F1TI48"/>
<dbReference type="InterPro" id="IPR002931">
    <property type="entry name" value="Transglutaminase-like"/>
</dbReference>
<comment type="caution">
    <text evidence="5">The sequence shown here is derived from an EMBL/GenBank/DDBJ whole genome shotgun (WGS) entry which is preliminary data.</text>
</comment>